<dbReference type="Pfam" id="PF13370">
    <property type="entry name" value="Fer4_13"/>
    <property type="match status" value="1"/>
</dbReference>
<evidence type="ECO:0000256" key="4">
    <source>
        <dbReference type="ARBA" id="ARBA00022982"/>
    </source>
</evidence>
<dbReference type="PANTHER" id="PTHR36923">
    <property type="entry name" value="FERREDOXIN"/>
    <property type="match status" value="1"/>
</dbReference>
<dbReference type="Proteomes" id="UP000442990">
    <property type="component" value="Unassembled WGS sequence"/>
</dbReference>
<dbReference type="AlphaFoldDB" id="A0A7J5D4S7"/>
<keyword evidence="4" id="KW-0249">Electron transport</keyword>
<dbReference type="GO" id="GO:0051538">
    <property type="term" value="F:3 iron, 4 sulfur cluster binding"/>
    <property type="evidence" value="ECO:0007669"/>
    <property type="project" value="UniProtKB-KW"/>
</dbReference>
<evidence type="ECO:0000313" key="10">
    <source>
        <dbReference type="Proteomes" id="UP000442990"/>
    </source>
</evidence>
<dbReference type="InterPro" id="IPR051269">
    <property type="entry name" value="Fe-S_cluster_ET"/>
</dbReference>
<gene>
    <name evidence="9" type="ORF">F8144_42075</name>
</gene>
<dbReference type="EMBL" id="WBKG01000062">
    <property type="protein sequence ID" value="KAB1977399.1"/>
    <property type="molecule type" value="Genomic_DNA"/>
</dbReference>
<evidence type="ECO:0000256" key="3">
    <source>
        <dbReference type="ARBA" id="ARBA00022723"/>
    </source>
</evidence>
<accession>A0A7J5D4S7</accession>
<dbReference type="PANTHER" id="PTHR36923:SF3">
    <property type="entry name" value="FERREDOXIN"/>
    <property type="match status" value="1"/>
</dbReference>
<dbReference type="SUPFAM" id="SSF54862">
    <property type="entry name" value="4Fe-4S ferredoxins"/>
    <property type="match status" value="1"/>
</dbReference>
<organism evidence="9 10">
    <name type="scientific">Streptomyces triticiradicis</name>
    <dbReference type="NCBI Taxonomy" id="2651189"/>
    <lineage>
        <taxon>Bacteria</taxon>
        <taxon>Bacillati</taxon>
        <taxon>Actinomycetota</taxon>
        <taxon>Actinomycetes</taxon>
        <taxon>Kitasatosporales</taxon>
        <taxon>Streptomycetaceae</taxon>
        <taxon>Streptomyces</taxon>
    </lineage>
</organism>
<protein>
    <submittedName>
        <fullName evidence="9">Ferredoxin</fullName>
    </submittedName>
</protein>
<evidence type="ECO:0000256" key="5">
    <source>
        <dbReference type="ARBA" id="ARBA00023004"/>
    </source>
</evidence>
<evidence type="ECO:0000313" key="9">
    <source>
        <dbReference type="EMBL" id="KAB1977399.1"/>
    </source>
</evidence>
<keyword evidence="6" id="KW-0411">Iron-sulfur</keyword>
<evidence type="ECO:0000256" key="2">
    <source>
        <dbReference type="ARBA" id="ARBA00022448"/>
    </source>
</evidence>
<keyword evidence="10" id="KW-1185">Reference proteome</keyword>
<dbReference type="RefSeq" id="WP_151474692.1">
    <property type="nucleotide sequence ID" value="NZ_WBKG01000062.1"/>
</dbReference>
<comment type="caution">
    <text evidence="9">The sequence shown here is derived from an EMBL/GenBank/DDBJ whole genome shotgun (WGS) entry which is preliminary data.</text>
</comment>
<proteinExistence type="predicted"/>
<reference evidence="9 10" key="1">
    <citation type="submission" date="2019-09" db="EMBL/GenBank/DDBJ databases">
        <title>Isolation and identification of active actinomycetes.</title>
        <authorList>
            <person name="Yu Z."/>
            <person name="Han C."/>
            <person name="Yu B."/>
        </authorList>
    </citation>
    <scope>NUCLEOTIDE SEQUENCE [LARGE SCALE GENOMIC DNA]</scope>
    <source>
        <strain evidence="9 10">NEAU-H2</strain>
    </source>
</reference>
<keyword evidence="2" id="KW-0813">Transport</keyword>
<evidence type="ECO:0000256" key="8">
    <source>
        <dbReference type="SAM" id="MobiDB-lite"/>
    </source>
</evidence>
<dbReference type="Gene3D" id="3.30.70.20">
    <property type="match status" value="1"/>
</dbReference>
<name>A0A7J5D4S7_9ACTN</name>
<keyword evidence="7" id="KW-0003">3Fe-4S</keyword>
<evidence type="ECO:0000256" key="6">
    <source>
        <dbReference type="ARBA" id="ARBA00023014"/>
    </source>
</evidence>
<evidence type="ECO:0000256" key="7">
    <source>
        <dbReference type="ARBA" id="ARBA00023291"/>
    </source>
</evidence>
<sequence length="85" mass="9122">MVRIAVDLNRCQGYAQCAFLAPEIFAMHGDEALLYDPDADEAPREKLDRAAAACPVQAILVDAVEPDDAEPGAPDVPAEEVSRAR</sequence>
<keyword evidence="5" id="KW-0408">Iron</keyword>
<keyword evidence="3" id="KW-0479">Metal-binding</keyword>
<evidence type="ECO:0000256" key="1">
    <source>
        <dbReference type="ARBA" id="ARBA00001927"/>
    </source>
</evidence>
<feature type="region of interest" description="Disordered" evidence="8">
    <location>
        <begin position="65"/>
        <end position="85"/>
    </location>
</feature>
<comment type="cofactor">
    <cofactor evidence="1">
        <name>[3Fe-4S] cluster</name>
        <dbReference type="ChEBI" id="CHEBI:21137"/>
    </cofactor>
</comment>
<dbReference type="GO" id="GO:0046872">
    <property type="term" value="F:metal ion binding"/>
    <property type="evidence" value="ECO:0007669"/>
    <property type="project" value="UniProtKB-KW"/>
</dbReference>